<feature type="chain" id="PRO_5044790130" evidence="1">
    <location>
        <begin position="24"/>
        <end position="64"/>
    </location>
</feature>
<accession>A0ABD0S5Q4</accession>
<evidence type="ECO:0000313" key="3">
    <source>
        <dbReference type="Proteomes" id="UP001549921"/>
    </source>
</evidence>
<sequence length="64" mass="7138">MAVLKTTFVLLLIALSMVIVTDAVRVGPCDQVCNRIVPERNECCRANGYRSYNNCNGGRMDCNR</sequence>
<proteinExistence type="predicted"/>
<dbReference type="Gene3D" id="3.30.30.120">
    <property type="entry name" value="Diapause-specific peptide"/>
    <property type="match status" value="1"/>
</dbReference>
<keyword evidence="1" id="KW-0732">Signal</keyword>
<evidence type="ECO:0000313" key="2">
    <source>
        <dbReference type="EMBL" id="KAL0809222.1"/>
    </source>
</evidence>
<dbReference type="EMBL" id="JBEDNZ010000029">
    <property type="protein sequence ID" value="KAL0809222.1"/>
    <property type="molecule type" value="Genomic_DNA"/>
</dbReference>
<dbReference type="AlphaFoldDB" id="A0ABD0S5Q4"/>
<evidence type="ECO:0000256" key="1">
    <source>
        <dbReference type="SAM" id="SignalP"/>
    </source>
</evidence>
<gene>
    <name evidence="2" type="ORF">ABMA28_011442</name>
</gene>
<protein>
    <submittedName>
        <fullName evidence="2">Uncharacterized protein</fullName>
    </submittedName>
</protein>
<dbReference type="InterPro" id="IPR038203">
    <property type="entry name" value="Diapausin_sf"/>
</dbReference>
<organism evidence="2 3">
    <name type="scientific">Loxostege sticticalis</name>
    <name type="common">Beet webworm moth</name>
    <dbReference type="NCBI Taxonomy" id="481309"/>
    <lineage>
        <taxon>Eukaryota</taxon>
        <taxon>Metazoa</taxon>
        <taxon>Ecdysozoa</taxon>
        <taxon>Arthropoda</taxon>
        <taxon>Hexapoda</taxon>
        <taxon>Insecta</taxon>
        <taxon>Pterygota</taxon>
        <taxon>Neoptera</taxon>
        <taxon>Endopterygota</taxon>
        <taxon>Lepidoptera</taxon>
        <taxon>Glossata</taxon>
        <taxon>Ditrysia</taxon>
        <taxon>Pyraloidea</taxon>
        <taxon>Crambidae</taxon>
        <taxon>Pyraustinae</taxon>
        <taxon>Loxostege</taxon>
    </lineage>
</organism>
<name>A0ABD0S5Q4_LOXSC</name>
<dbReference type="Proteomes" id="UP001549921">
    <property type="component" value="Unassembled WGS sequence"/>
</dbReference>
<comment type="caution">
    <text evidence="2">The sequence shown here is derived from an EMBL/GenBank/DDBJ whole genome shotgun (WGS) entry which is preliminary data.</text>
</comment>
<dbReference type="Pfam" id="PF08036">
    <property type="entry name" value="Antimicrobial_6"/>
    <property type="match status" value="1"/>
</dbReference>
<reference evidence="2 3" key="1">
    <citation type="submission" date="2024-06" db="EMBL/GenBank/DDBJ databases">
        <title>A chromosome-level genome assembly of beet webworm, Loxostege sticticalis.</title>
        <authorList>
            <person name="Zhang Y."/>
        </authorList>
    </citation>
    <scope>NUCLEOTIDE SEQUENCE [LARGE SCALE GENOMIC DNA]</scope>
    <source>
        <strain evidence="2">AQ028</strain>
        <tissue evidence="2">Male pupae</tissue>
    </source>
</reference>
<feature type="signal peptide" evidence="1">
    <location>
        <begin position="1"/>
        <end position="23"/>
    </location>
</feature>